<organism evidence="2 3">
    <name type="scientific">Kingdonia uniflora</name>
    <dbReference type="NCBI Taxonomy" id="39325"/>
    <lineage>
        <taxon>Eukaryota</taxon>
        <taxon>Viridiplantae</taxon>
        <taxon>Streptophyta</taxon>
        <taxon>Embryophyta</taxon>
        <taxon>Tracheophyta</taxon>
        <taxon>Spermatophyta</taxon>
        <taxon>Magnoliopsida</taxon>
        <taxon>Ranunculales</taxon>
        <taxon>Circaeasteraceae</taxon>
        <taxon>Kingdonia</taxon>
    </lineage>
</organism>
<evidence type="ECO:0000313" key="2">
    <source>
        <dbReference type="EMBL" id="KAF6148214.1"/>
    </source>
</evidence>
<sequence length="55" mass="5511">MHGQIGMSSSGNSKLYMMHNEGNVGYGVTVVTKQDMGSGDSGDGRGGDGDSGDGD</sequence>
<dbReference type="AlphaFoldDB" id="A0A7J7M084"/>
<comment type="caution">
    <text evidence="2">The sequence shown here is derived from an EMBL/GenBank/DDBJ whole genome shotgun (WGS) entry which is preliminary data.</text>
</comment>
<protein>
    <submittedName>
        <fullName evidence="2">Uncharacterized protein</fullName>
    </submittedName>
</protein>
<evidence type="ECO:0000313" key="3">
    <source>
        <dbReference type="Proteomes" id="UP000541444"/>
    </source>
</evidence>
<dbReference type="EMBL" id="JACGCM010001854">
    <property type="protein sequence ID" value="KAF6148214.1"/>
    <property type="molecule type" value="Genomic_DNA"/>
</dbReference>
<gene>
    <name evidence="2" type="ORF">GIB67_011989</name>
</gene>
<dbReference type="Proteomes" id="UP000541444">
    <property type="component" value="Unassembled WGS sequence"/>
</dbReference>
<evidence type="ECO:0000256" key="1">
    <source>
        <dbReference type="SAM" id="MobiDB-lite"/>
    </source>
</evidence>
<reference evidence="2 3" key="1">
    <citation type="journal article" date="2020" name="IScience">
        <title>Genome Sequencing of the Endangered Kingdonia uniflora (Circaeasteraceae, Ranunculales) Reveals Potential Mechanisms of Evolutionary Specialization.</title>
        <authorList>
            <person name="Sun Y."/>
            <person name="Deng T."/>
            <person name="Zhang A."/>
            <person name="Moore M.J."/>
            <person name="Landis J.B."/>
            <person name="Lin N."/>
            <person name="Zhang H."/>
            <person name="Zhang X."/>
            <person name="Huang J."/>
            <person name="Zhang X."/>
            <person name="Sun H."/>
            <person name="Wang H."/>
        </authorList>
    </citation>
    <scope>NUCLEOTIDE SEQUENCE [LARGE SCALE GENOMIC DNA]</scope>
    <source>
        <strain evidence="2">TB1705</strain>
        <tissue evidence="2">Leaf</tissue>
    </source>
</reference>
<accession>A0A7J7M084</accession>
<proteinExistence type="predicted"/>
<feature type="region of interest" description="Disordered" evidence="1">
    <location>
        <begin position="32"/>
        <end position="55"/>
    </location>
</feature>
<name>A0A7J7M084_9MAGN</name>
<keyword evidence="3" id="KW-1185">Reference proteome</keyword>
<feature type="non-terminal residue" evidence="2">
    <location>
        <position position="55"/>
    </location>
</feature>